<keyword evidence="5" id="KW-0472">Membrane</keyword>
<feature type="region of interest" description="Disordered" evidence="4">
    <location>
        <begin position="565"/>
        <end position="588"/>
    </location>
</feature>
<comment type="cofactor">
    <cofactor evidence="1">
        <name>Mg(2+)</name>
        <dbReference type="ChEBI" id="CHEBI:18420"/>
    </cofactor>
</comment>
<evidence type="ECO:0000313" key="8">
    <source>
        <dbReference type="Proteomes" id="UP001157439"/>
    </source>
</evidence>
<dbReference type="Proteomes" id="UP001157439">
    <property type="component" value="Unassembled WGS sequence"/>
</dbReference>
<dbReference type="PANTHER" id="PTHR45138">
    <property type="entry name" value="REGULATORY COMPONENTS OF SENSORY TRANSDUCTION SYSTEM"/>
    <property type="match status" value="1"/>
</dbReference>
<dbReference type="NCBIfam" id="TIGR00254">
    <property type="entry name" value="GGDEF"/>
    <property type="match status" value="1"/>
</dbReference>
<dbReference type="SUPFAM" id="SSF55073">
    <property type="entry name" value="Nucleotide cyclase"/>
    <property type="match status" value="1"/>
</dbReference>
<dbReference type="AlphaFoldDB" id="A0AA37WYH5"/>
<dbReference type="Pfam" id="PF00990">
    <property type="entry name" value="GGDEF"/>
    <property type="match status" value="1"/>
</dbReference>
<accession>A0AA37WYH5</accession>
<dbReference type="InterPro" id="IPR011990">
    <property type="entry name" value="TPR-like_helical_dom_sf"/>
</dbReference>
<name>A0AA37WYH5_9GAMM</name>
<protein>
    <recommendedName>
        <fullName evidence="2">diguanylate cyclase</fullName>
        <ecNumber evidence="2">2.7.7.65</ecNumber>
    </recommendedName>
</protein>
<keyword evidence="8" id="KW-1185">Reference proteome</keyword>
<gene>
    <name evidence="7" type="ORF">GCM10007894_10680</name>
</gene>
<evidence type="ECO:0000256" key="2">
    <source>
        <dbReference type="ARBA" id="ARBA00012528"/>
    </source>
</evidence>
<dbReference type="PANTHER" id="PTHR45138:SF9">
    <property type="entry name" value="DIGUANYLATE CYCLASE DGCM-RELATED"/>
    <property type="match status" value="1"/>
</dbReference>
<dbReference type="CDD" id="cd01949">
    <property type="entry name" value="GGDEF"/>
    <property type="match status" value="1"/>
</dbReference>
<dbReference type="Gene3D" id="3.30.70.270">
    <property type="match status" value="1"/>
</dbReference>
<dbReference type="EMBL" id="BSPO01000002">
    <property type="protein sequence ID" value="GLS83091.1"/>
    <property type="molecule type" value="Genomic_DNA"/>
</dbReference>
<dbReference type="PROSITE" id="PS50887">
    <property type="entry name" value="GGDEF"/>
    <property type="match status" value="1"/>
</dbReference>
<sequence>MCLCASLFVSAKASALDAIDSQLLLAEKVVSSDSQQFQRFIRTIESNRDSLNQKQTTQLNLLKARHTLFEGDHIRAQQQLHQLLGVTQDPTHTFEARSQLVLSFGLTRQWLQGLQYAEKAMQDLPQVNDNRIKNRGMAILGLFFNQLGLYYLGTDYADKILANSPNARQICTAKALKAEAGAYQQSLAPDAPLMTQAISACQATNENIVLTGLFLIQANQFIAREQPELALQILNRHRQQLSQVSYPDMLVDFYHTLSQAYFRLGFLNQARSAANRAVTIGSDLVHANHAFKQSFYTLYQIELMAQNKLLALEHLQRYTDTETTTELTDAEKQLALALGQFSNSEKSTQIEHLNQQNELLKLQQQLSAKQAWNNRIFSIIFASVTLVLIIGLYRLSAAHKKASLAAITDPLTACYNRRFIVTQGRGLLKLNRKRQTPMAIILLDIDHFKKINDVHGHPIGDRVLIEVANACKKVARSNDLFGRMGGEEFALVLAGCSEGQALQIAELCRQAITRVALMANEPEVAVTASLGVATTANGGYDFDSLLAAADKAMYLAKTRGRNQVQGFKPPQHKDGTSILPEQITSQAH</sequence>
<comment type="catalytic activity">
    <reaction evidence="3">
        <text>2 GTP = 3',3'-c-di-GMP + 2 diphosphate</text>
        <dbReference type="Rhea" id="RHEA:24898"/>
        <dbReference type="ChEBI" id="CHEBI:33019"/>
        <dbReference type="ChEBI" id="CHEBI:37565"/>
        <dbReference type="ChEBI" id="CHEBI:58805"/>
        <dbReference type="EC" id="2.7.7.65"/>
    </reaction>
</comment>
<evidence type="ECO:0000256" key="1">
    <source>
        <dbReference type="ARBA" id="ARBA00001946"/>
    </source>
</evidence>
<dbReference type="InterPro" id="IPR029787">
    <property type="entry name" value="Nucleotide_cyclase"/>
</dbReference>
<dbReference type="InterPro" id="IPR050469">
    <property type="entry name" value="Diguanylate_Cyclase"/>
</dbReference>
<dbReference type="InterPro" id="IPR000160">
    <property type="entry name" value="GGDEF_dom"/>
</dbReference>
<feature type="transmembrane region" description="Helical" evidence="5">
    <location>
        <begin position="376"/>
        <end position="395"/>
    </location>
</feature>
<dbReference type="Gene3D" id="1.25.40.10">
    <property type="entry name" value="Tetratricopeptide repeat domain"/>
    <property type="match status" value="1"/>
</dbReference>
<dbReference type="InterPro" id="IPR043128">
    <property type="entry name" value="Rev_trsase/Diguanyl_cyclase"/>
</dbReference>
<feature type="domain" description="GGDEF" evidence="6">
    <location>
        <begin position="436"/>
        <end position="569"/>
    </location>
</feature>
<dbReference type="EC" id="2.7.7.65" evidence="2"/>
<reference evidence="7 8" key="1">
    <citation type="journal article" date="2014" name="Int. J. Syst. Evol. Microbiol.">
        <title>Complete genome sequence of Corynebacterium casei LMG S-19264T (=DSM 44701T), isolated from a smear-ripened cheese.</title>
        <authorList>
            <consortium name="US DOE Joint Genome Institute (JGI-PGF)"/>
            <person name="Walter F."/>
            <person name="Albersmeier A."/>
            <person name="Kalinowski J."/>
            <person name="Ruckert C."/>
        </authorList>
    </citation>
    <scope>NUCLEOTIDE SEQUENCE [LARGE SCALE GENOMIC DNA]</scope>
    <source>
        <strain evidence="7 8">NBRC 112785</strain>
    </source>
</reference>
<evidence type="ECO:0000256" key="3">
    <source>
        <dbReference type="ARBA" id="ARBA00034247"/>
    </source>
</evidence>
<evidence type="ECO:0000259" key="6">
    <source>
        <dbReference type="PROSITE" id="PS50887"/>
    </source>
</evidence>
<comment type="caution">
    <text evidence="7">The sequence shown here is derived from an EMBL/GenBank/DDBJ whole genome shotgun (WGS) entry which is preliminary data.</text>
</comment>
<dbReference type="GO" id="GO:0005886">
    <property type="term" value="C:plasma membrane"/>
    <property type="evidence" value="ECO:0007669"/>
    <property type="project" value="TreeGrafter"/>
</dbReference>
<evidence type="ECO:0000256" key="4">
    <source>
        <dbReference type="SAM" id="MobiDB-lite"/>
    </source>
</evidence>
<dbReference type="GO" id="GO:0043709">
    <property type="term" value="P:cell adhesion involved in single-species biofilm formation"/>
    <property type="evidence" value="ECO:0007669"/>
    <property type="project" value="TreeGrafter"/>
</dbReference>
<organism evidence="7 8">
    <name type="scientific">Paraferrimonas haliotis</name>
    <dbReference type="NCBI Taxonomy" id="2013866"/>
    <lineage>
        <taxon>Bacteria</taxon>
        <taxon>Pseudomonadati</taxon>
        <taxon>Pseudomonadota</taxon>
        <taxon>Gammaproteobacteria</taxon>
        <taxon>Alteromonadales</taxon>
        <taxon>Ferrimonadaceae</taxon>
        <taxon>Paraferrimonas</taxon>
    </lineage>
</organism>
<dbReference type="SUPFAM" id="SSF48452">
    <property type="entry name" value="TPR-like"/>
    <property type="match status" value="1"/>
</dbReference>
<keyword evidence="5" id="KW-1133">Transmembrane helix</keyword>
<dbReference type="GO" id="GO:0052621">
    <property type="term" value="F:diguanylate cyclase activity"/>
    <property type="evidence" value="ECO:0007669"/>
    <property type="project" value="UniProtKB-EC"/>
</dbReference>
<keyword evidence="5" id="KW-0812">Transmembrane</keyword>
<dbReference type="GO" id="GO:1902201">
    <property type="term" value="P:negative regulation of bacterial-type flagellum-dependent cell motility"/>
    <property type="evidence" value="ECO:0007669"/>
    <property type="project" value="TreeGrafter"/>
</dbReference>
<dbReference type="FunFam" id="3.30.70.270:FF:000001">
    <property type="entry name" value="Diguanylate cyclase domain protein"/>
    <property type="match status" value="1"/>
</dbReference>
<proteinExistence type="predicted"/>
<evidence type="ECO:0000313" key="7">
    <source>
        <dbReference type="EMBL" id="GLS83091.1"/>
    </source>
</evidence>
<dbReference type="SMART" id="SM00267">
    <property type="entry name" value="GGDEF"/>
    <property type="match status" value="1"/>
</dbReference>
<evidence type="ECO:0000256" key="5">
    <source>
        <dbReference type="SAM" id="Phobius"/>
    </source>
</evidence>